<dbReference type="EMBL" id="BAAAAF010000060">
    <property type="protein sequence ID" value="GAA0037528.1"/>
    <property type="molecule type" value="Genomic_DNA"/>
</dbReference>
<reference evidence="1 2" key="1">
    <citation type="submission" date="2024-01" db="EMBL/GenBank/DDBJ databases">
        <title>Characterization of antibiotic resistant novel bacterial strains and their environmental applications.</title>
        <authorList>
            <person name="Manzoor S."/>
            <person name="Abbas S."/>
            <person name="Arshad M."/>
            <person name="Ahmed I."/>
        </authorList>
    </citation>
    <scope>NUCLEOTIDE SEQUENCE [LARGE SCALE GENOMIC DNA]</scope>
    <source>
        <strain evidence="1 2">NCCP-602</strain>
    </source>
</reference>
<keyword evidence="2" id="KW-1185">Reference proteome</keyword>
<evidence type="ECO:0000313" key="2">
    <source>
        <dbReference type="Proteomes" id="UP001498238"/>
    </source>
</evidence>
<organism evidence="1 2">
    <name type="scientific">Brevibacterium metallidurans</name>
    <dbReference type="NCBI Taxonomy" id="1482676"/>
    <lineage>
        <taxon>Bacteria</taxon>
        <taxon>Bacillati</taxon>
        <taxon>Actinomycetota</taxon>
        <taxon>Actinomycetes</taxon>
        <taxon>Micrococcales</taxon>
        <taxon>Brevibacteriaceae</taxon>
        <taxon>Brevibacterium</taxon>
    </lineage>
</organism>
<accession>A0ABN0SST6</accession>
<name>A0ABN0SST6_9MICO</name>
<sequence length="112" mass="12471">MEALKVVGNRLLNGWQRVGERDSRLWKPLIGIRLRVSAPPTIAASASPASMSRRPLMIALALEEQAVESAIESAKKTMIHDHISHSLERSFKTHGQKGQAALRDFKLISKYL</sequence>
<proteinExistence type="predicted"/>
<comment type="caution">
    <text evidence="1">The sequence shown here is derived from an EMBL/GenBank/DDBJ whole genome shotgun (WGS) entry which is preliminary data.</text>
</comment>
<evidence type="ECO:0000313" key="1">
    <source>
        <dbReference type="EMBL" id="GAA0037528.1"/>
    </source>
</evidence>
<protein>
    <submittedName>
        <fullName evidence="1">Uncharacterized protein</fullName>
    </submittedName>
</protein>
<gene>
    <name evidence="1" type="ORF">NCCP602_34910</name>
</gene>
<dbReference type="Proteomes" id="UP001498238">
    <property type="component" value="Unassembled WGS sequence"/>
</dbReference>